<proteinExistence type="predicted"/>
<feature type="transmembrane region" description="Helical" evidence="9">
    <location>
        <begin position="301"/>
        <end position="318"/>
    </location>
</feature>
<dbReference type="RefSeq" id="WP_092127713.1">
    <property type="nucleotide sequence ID" value="NZ_FMYU01000002.1"/>
</dbReference>
<dbReference type="InterPro" id="IPR029044">
    <property type="entry name" value="Nucleotide-diphossugar_trans"/>
</dbReference>
<evidence type="ECO:0000256" key="2">
    <source>
        <dbReference type="ARBA" id="ARBA00004760"/>
    </source>
</evidence>
<evidence type="ECO:0000256" key="1">
    <source>
        <dbReference type="ARBA" id="ARBA00004141"/>
    </source>
</evidence>
<evidence type="ECO:0000313" key="10">
    <source>
        <dbReference type="EMBL" id="SDC11114.1"/>
    </source>
</evidence>
<dbReference type="Gene3D" id="3.90.550.10">
    <property type="entry name" value="Spore Coat Polysaccharide Biosynthesis Protein SpsA, Chain A"/>
    <property type="match status" value="1"/>
</dbReference>
<comment type="subcellular location">
    <subcellularLocation>
        <location evidence="1">Membrane</location>
        <topology evidence="1">Multi-pass membrane protein</topology>
    </subcellularLocation>
</comment>
<dbReference type="AlphaFoldDB" id="A0A1G6IXC2"/>
<gene>
    <name evidence="10" type="ORF">SAMN05660835_00331</name>
</gene>
<keyword evidence="5 10" id="KW-0808">Transferase</keyword>
<keyword evidence="11" id="KW-1185">Reference proteome</keyword>
<keyword evidence="6 9" id="KW-0812">Transmembrane</keyword>
<evidence type="ECO:0000256" key="8">
    <source>
        <dbReference type="ARBA" id="ARBA00023136"/>
    </source>
</evidence>
<dbReference type="PANTHER" id="PTHR12726:SF0">
    <property type="entry name" value="CERAMIDE GLUCOSYLTRANSFERASE"/>
    <property type="match status" value="1"/>
</dbReference>
<dbReference type="Pfam" id="PF13506">
    <property type="entry name" value="Glyco_transf_21"/>
    <property type="match status" value="1"/>
</dbReference>
<evidence type="ECO:0000256" key="3">
    <source>
        <dbReference type="ARBA" id="ARBA00004991"/>
    </source>
</evidence>
<dbReference type="SUPFAM" id="SSF53448">
    <property type="entry name" value="Nucleotide-diphospho-sugar transferases"/>
    <property type="match status" value="1"/>
</dbReference>
<dbReference type="InterPro" id="IPR025993">
    <property type="entry name" value="Ceramide_glucosylTrfase"/>
</dbReference>
<keyword evidence="8 9" id="KW-0472">Membrane</keyword>
<accession>A0A1G6IXC2</accession>
<comment type="pathway">
    <text evidence="3">Sphingolipid metabolism.</text>
</comment>
<feature type="transmembrane region" description="Helical" evidence="9">
    <location>
        <begin position="274"/>
        <end position="295"/>
    </location>
</feature>
<name>A0A1G6IXC2_9BACT</name>
<dbReference type="GO" id="GO:0006679">
    <property type="term" value="P:glucosylceramide biosynthetic process"/>
    <property type="evidence" value="ECO:0007669"/>
    <property type="project" value="TreeGrafter"/>
</dbReference>
<feature type="transmembrane region" description="Helical" evidence="9">
    <location>
        <begin position="330"/>
        <end position="351"/>
    </location>
</feature>
<sequence length="374" mass="42963">MLYVVLVLVAIGFIAYFIEILALASLVKQKLSFSFTEGVSIIKPLKGIDDNLFSNLESFCSLDYPKYELIFCLSSCTDPAYKVAKKIKDKYKDCDISIVIDDTSVGLNPKINNMFKAYMNSKYDFVIISDSNVIVDKNYIQQTAKYLKNNEVSVVTNLVRGKGALTFGSLLENLQLNTFVVCGMAFLNTKTNIPCVIGKSILFRKKDLEESGGFWHLKDYLAEDFMIGKLATDKNKKVAISNYFVDNVNEFWDTKKFLNRHTRWAKMRYKIGRFYYLSELLSNPVFLALVGFIISGFSKDFLYLFVGSAIFKAMLDYYTGYLVSSDIKSIYYFFSPIKDIIIGFIWFVPFFNTKVYWRGKKYLMGKNTLLIESK</sequence>
<feature type="transmembrane region" description="Helical" evidence="9">
    <location>
        <begin position="6"/>
        <end position="27"/>
    </location>
</feature>
<comment type="pathway">
    <text evidence="2">Lipid metabolism; sphingolipid metabolism.</text>
</comment>
<dbReference type="EMBL" id="FMYU01000002">
    <property type="protein sequence ID" value="SDC11114.1"/>
    <property type="molecule type" value="Genomic_DNA"/>
</dbReference>
<dbReference type="CDD" id="cd02520">
    <property type="entry name" value="Glucosylceramide_synthase"/>
    <property type="match status" value="1"/>
</dbReference>
<evidence type="ECO:0000313" key="11">
    <source>
        <dbReference type="Proteomes" id="UP000199411"/>
    </source>
</evidence>
<reference evidence="11" key="1">
    <citation type="submission" date="2016-10" db="EMBL/GenBank/DDBJ databases">
        <authorList>
            <person name="Varghese N."/>
            <person name="Submissions S."/>
        </authorList>
    </citation>
    <scope>NUCLEOTIDE SEQUENCE [LARGE SCALE GENOMIC DNA]</scope>
    <source>
        <strain evidence="11">DSM 8415</strain>
    </source>
</reference>
<dbReference type="OrthoDB" id="9814255at2"/>
<evidence type="ECO:0000256" key="9">
    <source>
        <dbReference type="SAM" id="Phobius"/>
    </source>
</evidence>
<organism evidence="10 11">
    <name type="scientific">Desulfurella multipotens</name>
    <dbReference type="NCBI Taxonomy" id="79269"/>
    <lineage>
        <taxon>Bacteria</taxon>
        <taxon>Pseudomonadati</taxon>
        <taxon>Campylobacterota</taxon>
        <taxon>Desulfurellia</taxon>
        <taxon>Desulfurellales</taxon>
        <taxon>Desulfurellaceae</taxon>
        <taxon>Desulfurella</taxon>
    </lineage>
</organism>
<keyword evidence="4" id="KW-0328">Glycosyltransferase</keyword>
<protein>
    <submittedName>
        <fullName evidence="10">Ceramide glucosyltransferase</fullName>
    </submittedName>
</protein>
<evidence type="ECO:0000256" key="4">
    <source>
        <dbReference type="ARBA" id="ARBA00022676"/>
    </source>
</evidence>
<dbReference type="Proteomes" id="UP000199411">
    <property type="component" value="Unassembled WGS sequence"/>
</dbReference>
<evidence type="ECO:0000256" key="7">
    <source>
        <dbReference type="ARBA" id="ARBA00022989"/>
    </source>
</evidence>
<evidence type="ECO:0000256" key="5">
    <source>
        <dbReference type="ARBA" id="ARBA00022679"/>
    </source>
</evidence>
<dbReference type="PANTHER" id="PTHR12726">
    <property type="entry name" value="CERAMIDE GLUCOSYLTRANSFERASE"/>
    <property type="match status" value="1"/>
</dbReference>
<keyword evidence="7 9" id="KW-1133">Transmembrane helix</keyword>
<evidence type="ECO:0000256" key="6">
    <source>
        <dbReference type="ARBA" id="ARBA00022692"/>
    </source>
</evidence>
<dbReference type="GO" id="GO:0016020">
    <property type="term" value="C:membrane"/>
    <property type="evidence" value="ECO:0007669"/>
    <property type="project" value="UniProtKB-SubCell"/>
</dbReference>
<dbReference type="GO" id="GO:0008120">
    <property type="term" value="F:ceramide glucosyltransferase activity"/>
    <property type="evidence" value="ECO:0007669"/>
    <property type="project" value="TreeGrafter"/>
</dbReference>